<dbReference type="SMART" id="SM01232">
    <property type="entry name" value="H2TH"/>
    <property type="match status" value="1"/>
</dbReference>
<dbReference type="PROSITE" id="PS01242">
    <property type="entry name" value="ZF_FPG_1"/>
    <property type="match status" value="1"/>
</dbReference>
<dbReference type="GO" id="GO:0034039">
    <property type="term" value="F:8-oxo-7,8-dihydroguanine DNA N-glycosylase activity"/>
    <property type="evidence" value="ECO:0007669"/>
    <property type="project" value="TreeGrafter"/>
</dbReference>
<evidence type="ECO:0000256" key="5">
    <source>
        <dbReference type="ARBA" id="ARBA00022723"/>
    </source>
</evidence>
<dbReference type="Gene3D" id="1.10.8.50">
    <property type="match status" value="1"/>
</dbReference>
<dbReference type="GO" id="GO:0008270">
    <property type="term" value="F:zinc ion binding"/>
    <property type="evidence" value="ECO:0007669"/>
    <property type="project" value="UniProtKB-KW"/>
</dbReference>
<keyword evidence="8" id="KW-0378">Hydrolase</keyword>
<dbReference type="FunFam" id="1.10.8.50:FF:000003">
    <property type="entry name" value="Formamidopyrimidine-DNA glycosylase"/>
    <property type="match status" value="1"/>
</dbReference>
<dbReference type="OrthoDB" id="9800855at2"/>
<dbReference type="Proteomes" id="UP000267246">
    <property type="component" value="Unassembled WGS sequence"/>
</dbReference>
<name>A0A3L9ZY01_9BACT</name>
<proteinExistence type="inferred from homology"/>
<dbReference type="PANTHER" id="PTHR22993">
    <property type="entry name" value="FORMAMIDOPYRIMIDINE-DNA GLYCOSYLASE"/>
    <property type="match status" value="1"/>
</dbReference>
<keyword evidence="10" id="KW-0238">DNA-binding</keyword>
<feature type="domain" description="FPG-type" evidence="17">
    <location>
        <begin position="239"/>
        <end position="273"/>
    </location>
</feature>
<feature type="domain" description="Formamidopyrimidine-DNA glycosylase catalytic" evidence="18">
    <location>
        <begin position="2"/>
        <end position="116"/>
    </location>
</feature>
<evidence type="ECO:0000313" key="19">
    <source>
        <dbReference type="EMBL" id="RMA77593.1"/>
    </source>
</evidence>
<dbReference type="GO" id="GO:0006284">
    <property type="term" value="P:base-excision repair"/>
    <property type="evidence" value="ECO:0007669"/>
    <property type="project" value="InterPro"/>
</dbReference>
<evidence type="ECO:0000256" key="15">
    <source>
        <dbReference type="ARBA" id="ARBA00044632"/>
    </source>
</evidence>
<dbReference type="InterPro" id="IPR015887">
    <property type="entry name" value="DNA_glyclase_Znf_dom_DNA_BS"/>
</dbReference>
<keyword evidence="9" id="KW-0862">Zinc</keyword>
<comment type="catalytic activity">
    <reaction evidence="1">
        <text>Hydrolysis of DNA containing ring-opened 7-methylguanine residues, releasing 2,6-diamino-4-hydroxy-5-(N-methyl)formamidopyrimidine.</text>
        <dbReference type="EC" id="3.2.2.23"/>
    </reaction>
</comment>
<dbReference type="GO" id="GO:0140078">
    <property type="term" value="F:class I DNA-(apurinic or apyrimidinic site) endonuclease activity"/>
    <property type="evidence" value="ECO:0007669"/>
    <property type="project" value="UniProtKB-EC"/>
</dbReference>
<accession>A0A3L9ZY01</accession>
<evidence type="ECO:0000256" key="6">
    <source>
        <dbReference type="ARBA" id="ARBA00022763"/>
    </source>
</evidence>
<dbReference type="InterPro" id="IPR012319">
    <property type="entry name" value="FPG_cat"/>
</dbReference>
<keyword evidence="5" id="KW-0479">Metal-binding</keyword>
<dbReference type="CDD" id="cd08966">
    <property type="entry name" value="EcFpg-like_N"/>
    <property type="match status" value="1"/>
</dbReference>
<keyword evidence="14" id="KW-0326">Glycosidase</keyword>
<evidence type="ECO:0000256" key="9">
    <source>
        <dbReference type="ARBA" id="ARBA00022833"/>
    </source>
</evidence>
<evidence type="ECO:0000256" key="12">
    <source>
        <dbReference type="ARBA" id="ARBA00023239"/>
    </source>
</evidence>
<reference evidence="19 20" key="1">
    <citation type="submission" date="2018-10" db="EMBL/GenBank/DDBJ databases">
        <title>Genomic Encyclopedia of Archaeal and Bacterial Type Strains, Phase II (KMG-II): from individual species to whole genera.</title>
        <authorList>
            <person name="Goeker M."/>
        </authorList>
    </citation>
    <scope>NUCLEOTIDE SEQUENCE [LARGE SCALE GENOMIC DNA]</scope>
    <source>
        <strain evidence="19 20">ATCC 29870</strain>
    </source>
</reference>
<dbReference type="SUPFAM" id="SSF81624">
    <property type="entry name" value="N-terminal domain of MutM-like DNA repair proteins"/>
    <property type="match status" value="1"/>
</dbReference>
<comment type="similarity">
    <text evidence="3">Belongs to the FPG family.</text>
</comment>
<evidence type="ECO:0000256" key="16">
    <source>
        <dbReference type="PROSITE-ProRule" id="PRU00391"/>
    </source>
</evidence>
<dbReference type="Gene3D" id="3.20.190.10">
    <property type="entry name" value="MutM-like, N-terminal"/>
    <property type="match status" value="1"/>
</dbReference>
<evidence type="ECO:0000256" key="4">
    <source>
        <dbReference type="ARBA" id="ARBA00011245"/>
    </source>
</evidence>
<dbReference type="RefSeq" id="WP_121940907.1">
    <property type="nucleotide sequence ID" value="NZ_CP137846.1"/>
</dbReference>
<evidence type="ECO:0000259" key="17">
    <source>
        <dbReference type="PROSITE" id="PS51066"/>
    </source>
</evidence>
<dbReference type="Pfam" id="PF06827">
    <property type="entry name" value="zf-FPG_IleRS"/>
    <property type="match status" value="1"/>
</dbReference>
<evidence type="ECO:0000256" key="14">
    <source>
        <dbReference type="ARBA" id="ARBA00023295"/>
    </source>
</evidence>
<comment type="subunit">
    <text evidence="4">Monomer.</text>
</comment>
<dbReference type="NCBIfam" id="NF002211">
    <property type="entry name" value="PRK01103.1"/>
    <property type="match status" value="1"/>
</dbReference>
<keyword evidence="6" id="KW-0227">DNA damage</keyword>
<dbReference type="Pfam" id="PF01149">
    <property type="entry name" value="Fapy_DNA_glyco"/>
    <property type="match status" value="1"/>
</dbReference>
<evidence type="ECO:0000256" key="10">
    <source>
        <dbReference type="ARBA" id="ARBA00023125"/>
    </source>
</evidence>
<dbReference type="GO" id="GO:0003684">
    <property type="term" value="F:damaged DNA binding"/>
    <property type="evidence" value="ECO:0007669"/>
    <property type="project" value="InterPro"/>
</dbReference>
<comment type="cofactor">
    <cofactor evidence="2">
        <name>Zn(2+)</name>
        <dbReference type="ChEBI" id="CHEBI:29105"/>
    </cofactor>
</comment>
<protein>
    <submittedName>
        <fullName evidence="19">DNA-(Apurinic or apyrimidinic site) lyase</fullName>
    </submittedName>
</protein>
<evidence type="ECO:0000256" key="2">
    <source>
        <dbReference type="ARBA" id="ARBA00001947"/>
    </source>
</evidence>
<dbReference type="Pfam" id="PF06831">
    <property type="entry name" value="H2TH"/>
    <property type="match status" value="1"/>
</dbReference>
<comment type="caution">
    <text evidence="19">The sequence shown here is derived from an EMBL/GenBank/DDBJ whole genome shotgun (WGS) entry which is preliminary data.</text>
</comment>
<organism evidence="19 20">
    <name type="scientific">Metamycoplasma subdolum</name>
    <dbReference type="NCBI Taxonomy" id="92407"/>
    <lineage>
        <taxon>Bacteria</taxon>
        <taxon>Bacillati</taxon>
        <taxon>Mycoplasmatota</taxon>
        <taxon>Mycoplasmoidales</taxon>
        <taxon>Metamycoplasmataceae</taxon>
        <taxon>Metamycoplasma</taxon>
    </lineage>
</organism>
<evidence type="ECO:0000256" key="3">
    <source>
        <dbReference type="ARBA" id="ARBA00009409"/>
    </source>
</evidence>
<comment type="catalytic activity">
    <reaction evidence="15">
        <text>2'-deoxyribonucleotide-(2'-deoxyribose 5'-phosphate)-2'-deoxyribonucleotide-DNA = a 3'-end 2'-deoxyribonucleotide-(2,3-dehydro-2,3-deoxyribose 5'-phosphate)-DNA + a 5'-end 5'-phospho-2'-deoxyribonucleoside-DNA + H(+)</text>
        <dbReference type="Rhea" id="RHEA:66592"/>
        <dbReference type="Rhea" id="RHEA-COMP:13180"/>
        <dbReference type="Rhea" id="RHEA-COMP:16897"/>
        <dbReference type="Rhea" id="RHEA-COMP:17067"/>
        <dbReference type="ChEBI" id="CHEBI:15378"/>
        <dbReference type="ChEBI" id="CHEBI:136412"/>
        <dbReference type="ChEBI" id="CHEBI:157695"/>
        <dbReference type="ChEBI" id="CHEBI:167181"/>
        <dbReference type="EC" id="4.2.99.18"/>
    </reaction>
</comment>
<dbReference type="AlphaFoldDB" id="A0A3L9ZY01"/>
<evidence type="ECO:0000259" key="18">
    <source>
        <dbReference type="PROSITE" id="PS51068"/>
    </source>
</evidence>
<keyword evidence="13" id="KW-0511">Multifunctional enzyme</keyword>
<keyword evidence="7 16" id="KW-0863">Zinc-finger</keyword>
<evidence type="ECO:0000256" key="13">
    <source>
        <dbReference type="ARBA" id="ARBA00023268"/>
    </source>
</evidence>
<evidence type="ECO:0000256" key="8">
    <source>
        <dbReference type="ARBA" id="ARBA00022801"/>
    </source>
</evidence>
<dbReference type="PROSITE" id="PS51066">
    <property type="entry name" value="ZF_FPG_2"/>
    <property type="match status" value="1"/>
</dbReference>
<dbReference type="NCBIfam" id="TIGR00577">
    <property type="entry name" value="fpg"/>
    <property type="match status" value="1"/>
</dbReference>
<dbReference type="InterPro" id="IPR000214">
    <property type="entry name" value="Znf_DNA_glyclase/AP_lyase"/>
</dbReference>
<evidence type="ECO:0000313" key="20">
    <source>
        <dbReference type="Proteomes" id="UP000267246"/>
    </source>
</evidence>
<sequence length="275" mass="32089">MPELAEVRVVCDALNKTIKNKKIVEIKIFKSKLFKEKSVQEFKEILTDKTILKVENKGKHIIIYLNENLVLLSHLRMEGKYRFYNKGEENFDTHLICTFHFKDGSYLNYLDSRMFGTFHLRNLQNYDKILPLSKVANEPKNVDINNLYEKIKKSTSSIKTKLLDQTLVSGIGNIYIDEALFLAKVHPETKANRISRDELKEIIDFSAEVMQKSYEYGGTTLFSYESMNSLEGKYQELLKVHNDKIKNCSICKSKIEKIKVNGRMSYFCPNCQKRK</sequence>
<evidence type="ECO:0000256" key="11">
    <source>
        <dbReference type="ARBA" id="ARBA00023204"/>
    </source>
</evidence>
<dbReference type="SMART" id="SM00898">
    <property type="entry name" value="Fapy_DNA_glyco"/>
    <property type="match status" value="1"/>
</dbReference>
<dbReference type="InterPro" id="IPR010663">
    <property type="entry name" value="Znf_FPG/IleRS"/>
</dbReference>
<dbReference type="SUPFAM" id="SSF57716">
    <property type="entry name" value="Glucocorticoid receptor-like (DNA-binding domain)"/>
    <property type="match status" value="1"/>
</dbReference>
<gene>
    <name evidence="19" type="ORF">JN00_0444</name>
</gene>
<dbReference type="InterPro" id="IPR015886">
    <property type="entry name" value="H2TH_FPG"/>
</dbReference>
<dbReference type="PROSITE" id="PS51068">
    <property type="entry name" value="FPG_CAT"/>
    <property type="match status" value="1"/>
</dbReference>
<dbReference type="InterPro" id="IPR020629">
    <property type="entry name" value="FPG_Glyclase"/>
</dbReference>
<dbReference type="EMBL" id="REFI01000008">
    <property type="protein sequence ID" value="RMA77593.1"/>
    <property type="molecule type" value="Genomic_DNA"/>
</dbReference>
<keyword evidence="20" id="KW-1185">Reference proteome</keyword>
<evidence type="ECO:0000256" key="1">
    <source>
        <dbReference type="ARBA" id="ARBA00001668"/>
    </source>
</evidence>
<dbReference type="SUPFAM" id="SSF46946">
    <property type="entry name" value="S13-like H2TH domain"/>
    <property type="match status" value="1"/>
</dbReference>
<keyword evidence="12 19" id="KW-0456">Lyase</keyword>
<dbReference type="GO" id="GO:0003690">
    <property type="term" value="F:double-stranded DNA binding"/>
    <property type="evidence" value="ECO:0007669"/>
    <property type="project" value="UniProtKB-ARBA"/>
</dbReference>
<dbReference type="InterPro" id="IPR010979">
    <property type="entry name" value="Ribosomal_uS13-like_H2TH"/>
</dbReference>
<dbReference type="PANTHER" id="PTHR22993:SF9">
    <property type="entry name" value="FORMAMIDOPYRIMIDINE-DNA GLYCOSYLASE"/>
    <property type="match status" value="1"/>
</dbReference>
<keyword evidence="11" id="KW-0234">DNA repair</keyword>
<evidence type="ECO:0000256" key="7">
    <source>
        <dbReference type="ARBA" id="ARBA00022771"/>
    </source>
</evidence>
<dbReference type="InterPro" id="IPR035937">
    <property type="entry name" value="FPG_N"/>
</dbReference>